<dbReference type="KEGG" id="emv:HQR01_14355"/>
<dbReference type="EMBL" id="CP053921">
    <property type="protein sequence ID" value="QKG72456.1"/>
    <property type="molecule type" value="Genomic_DNA"/>
</dbReference>
<name>A0A7D3XXC7_9SPHN</name>
<dbReference type="Proteomes" id="UP000504693">
    <property type="component" value="Chromosome"/>
</dbReference>
<keyword evidence="2" id="KW-1185">Reference proteome</keyword>
<evidence type="ECO:0000313" key="1">
    <source>
        <dbReference type="EMBL" id="QKG72456.1"/>
    </source>
</evidence>
<dbReference type="AlphaFoldDB" id="A0A7D3XXC7"/>
<organism evidence="1 2">
    <name type="scientific">Erythrobacter mangrovi</name>
    <dbReference type="NCBI Taxonomy" id="2739433"/>
    <lineage>
        <taxon>Bacteria</taxon>
        <taxon>Pseudomonadati</taxon>
        <taxon>Pseudomonadota</taxon>
        <taxon>Alphaproteobacteria</taxon>
        <taxon>Sphingomonadales</taxon>
        <taxon>Erythrobacteraceae</taxon>
        <taxon>Erythrobacter/Porphyrobacter group</taxon>
        <taxon>Erythrobacter</taxon>
    </lineage>
</organism>
<sequence length="383" mass="41693">MRPRRVQIGAGLGIALFCFLVLTSGFDRMSETREAFERFVPESMQVGAAKRRSATALSEEDYTAAAELARAAVLRDPLDARGLAFFASARLLAGDGGDADRAFGVARQLGRREPLTQVYFLSQSLDRGDFEQAAVELDALLRSGRRDAAVAQTYFSLLEQSDAGRRALGERLAQNPRWSDVYLRAQGTSAATLRARGSFLARADNGVSKLGCEATLPMIRELAKRNFRREAEGLAARHCDRVARGSIVADPQFLLFGDEEAGALGWRRFNTGDVRVTRLSGERARIELENRASVSRRVLAQPIAVVPGRYRIAAKVDGPGGERLMAGIACGRPERPRAARDRIDGEGLLLDAPACDNQLLSLWLRPGAGRVVIDSVTLAPADR</sequence>
<protein>
    <recommendedName>
        <fullName evidence="3">Tetratricopeptide repeat protein</fullName>
    </recommendedName>
</protein>
<accession>A0A7D3XXC7</accession>
<dbReference type="RefSeq" id="WP_173215738.1">
    <property type="nucleotide sequence ID" value="NZ_CP053921.1"/>
</dbReference>
<evidence type="ECO:0008006" key="3">
    <source>
        <dbReference type="Google" id="ProtNLM"/>
    </source>
</evidence>
<reference evidence="1 2" key="1">
    <citation type="submission" date="2020-05" db="EMBL/GenBank/DDBJ databases">
        <title>Erythrobacter mangrovi sp. nov., isolated from rhizosphere soil of mangrove plant (Kandelia candel).</title>
        <authorList>
            <person name="Ye Y.H."/>
        </authorList>
    </citation>
    <scope>NUCLEOTIDE SEQUENCE [LARGE SCALE GENOMIC DNA]</scope>
    <source>
        <strain evidence="1 2">EB310</strain>
    </source>
</reference>
<gene>
    <name evidence="1" type="ORF">HQR01_14355</name>
</gene>
<proteinExistence type="predicted"/>
<evidence type="ECO:0000313" key="2">
    <source>
        <dbReference type="Proteomes" id="UP000504693"/>
    </source>
</evidence>